<evidence type="ECO:0000313" key="1">
    <source>
        <dbReference type="EMBL" id="SHK55769.1"/>
    </source>
</evidence>
<dbReference type="EMBL" id="FRAH01000033">
    <property type="protein sequence ID" value="SHK55769.1"/>
    <property type="molecule type" value="Genomic_DNA"/>
</dbReference>
<proteinExistence type="predicted"/>
<accession>A0A1M6TFX2</accession>
<reference evidence="1 2" key="1">
    <citation type="submission" date="2016-11" db="EMBL/GenBank/DDBJ databases">
        <authorList>
            <person name="Jaros S."/>
            <person name="Januszkiewicz K."/>
            <person name="Wedrychowicz H."/>
        </authorList>
    </citation>
    <scope>NUCLEOTIDE SEQUENCE [LARGE SCALE GENOMIC DNA]</scope>
    <source>
        <strain evidence="1 2">DSM 14214</strain>
    </source>
</reference>
<gene>
    <name evidence="1" type="ORF">SAMN02745138_01935</name>
</gene>
<dbReference type="AlphaFoldDB" id="A0A1M6TFX2"/>
<organism evidence="1 2">
    <name type="scientific">Anaerotignum lactatifermentans DSM 14214</name>
    <dbReference type="NCBI Taxonomy" id="1121323"/>
    <lineage>
        <taxon>Bacteria</taxon>
        <taxon>Bacillati</taxon>
        <taxon>Bacillota</taxon>
        <taxon>Clostridia</taxon>
        <taxon>Lachnospirales</taxon>
        <taxon>Anaerotignaceae</taxon>
        <taxon>Anaerotignum</taxon>
    </lineage>
</organism>
<sequence>MAKIIFTARYVKNISKGQMKNYVKYIATRPNAERYAQPISDEVSTLQREWIAKELKKFPKLKEECVAEYQAYKENPSCQTAEDLIHKIAEVQIYHGNDMKNYVGYLAKRPRAEFTEQGHALWNDRDEKIDLRKVQREAAEYPGRIWNFVVSLKREDAQRLGYDHAKVWRNLVTQKSLAMAKEMRIKPENLVWYGAFHNEGHHPHIHIMCYSKDPKEGYLTKKGIENLRSAFAHEIFHDEFYHLYGQKDEMRKWIREECRNLLERSLSLEHKENPYAQALLFTLAKNLQTAKHKKVYVRLAKENKLLVDEIVSEISKDEKIDSLYQSWLDLKDEVISFYDGKGYARHSFSEEPEFRNIKNLVLKTALEISNMQMENQHQKQNQIQNEIIRNHLIRLLKEVSNIVVEDYEKQDAVIQTVDRKLRQKIQEKKEAHGMKMG</sequence>
<dbReference type="Proteomes" id="UP000183975">
    <property type="component" value="Unassembled WGS sequence"/>
</dbReference>
<evidence type="ECO:0000313" key="2">
    <source>
        <dbReference type="Proteomes" id="UP000183975"/>
    </source>
</evidence>
<keyword evidence="2" id="KW-1185">Reference proteome</keyword>
<dbReference type="InterPro" id="IPR041073">
    <property type="entry name" value="MobL"/>
</dbReference>
<name>A0A1M6TFX2_9FIRM</name>
<protein>
    <submittedName>
        <fullName evidence="1">Uncharacterized protein</fullName>
    </submittedName>
</protein>
<dbReference type="Pfam" id="PF18555">
    <property type="entry name" value="MobL"/>
    <property type="match status" value="1"/>
</dbReference>
<dbReference type="InterPro" id="IPR048102">
    <property type="entry name" value="MobP3"/>
</dbReference>
<dbReference type="OrthoDB" id="1775746at2"/>
<dbReference type="RefSeq" id="WP_072851329.1">
    <property type="nucleotide sequence ID" value="NZ_FRAH01000033.1"/>
</dbReference>
<dbReference type="NCBIfam" id="NF041499">
    <property type="entry name" value="MobP3"/>
    <property type="match status" value="1"/>
</dbReference>